<dbReference type="EMBL" id="CAXHTB010000020">
    <property type="protein sequence ID" value="CAL0327664.1"/>
    <property type="molecule type" value="Genomic_DNA"/>
</dbReference>
<dbReference type="AlphaFoldDB" id="A0AAV1Y115"/>
<organism evidence="1 2">
    <name type="scientific">Lupinus luteus</name>
    <name type="common">European yellow lupine</name>
    <dbReference type="NCBI Taxonomy" id="3873"/>
    <lineage>
        <taxon>Eukaryota</taxon>
        <taxon>Viridiplantae</taxon>
        <taxon>Streptophyta</taxon>
        <taxon>Embryophyta</taxon>
        <taxon>Tracheophyta</taxon>
        <taxon>Spermatophyta</taxon>
        <taxon>Magnoliopsida</taxon>
        <taxon>eudicotyledons</taxon>
        <taxon>Gunneridae</taxon>
        <taxon>Pentapetalae</taxon>
        <taxon>rosids</taxon>
        <taxon>fabids</taxon>
        <taxon>Fabales</taxon>
        <taxon>Fabaceae</taxon>
        <taxon>Papilionoideae</taxon>
        <taxon>50 kb inversion clade</taxon>
        <taxon>genistoids sensu lato</taxon>
        <taxon>core genistoids</taxon>
        <taxon>Genisteae</taxon>
        <taxon>Lupinus</taxon>
    </lineage>
</organism>
<sequence length="115" mass="13540">MREVEDREMSTMDCFNNGHNTEVHRTSTLYTDVPQYPNNHLTTKVVYEENDISGYRGGHGHHHNPDVRERVEVIEYEQVPQYNNRVGGVVYEENAVDVETNRCYPRRINSGIFRR</sequence>
<gene>
    <name evidence="1" type="ORF">LLUT_LOCUS28724</name>
</gene>
<name>A0AAV1Y115_LUPLU</name>
<accession>A0AAV1Y115</accession>
<keyword evidence="2" id="KW-1185">Reference proteome</keyword>
<dbReference type="PANTHER" id="PTHR38224">
    <property type="entry name" value="PHLOEM SPECIFIC PROTEIN"/>
    <property type="match status" value="1"/>
</dbReference>
<dbReference type="PANTHER" id="PTHR38224:SF1">
    <property type="entry name" value="PHLOEM SPECIFIC PROTEIN"/>
    <property type="match status" value="1"/>
</dbReference>
<evidence type="ECO:0000313" key="2">
    <source>
        <dbReference type="Proteomes" id="UP001497480"/>
    </source>
</evidence>
<evidence type="ECO:0000313" key="1">
    <source>
        <dbReference type="EMBL" id="CAL0327664.1"/>
    </source>
</evidence>
<reference evidence="1 2" key="1">
    <citation type="submission" date="2024-03" db="EMBL/GenBank/DDBJ databases">
        <authorList>
            <person name="Martinez-Hernandez J."/>
        </authorList>
    </citation>
    <scope>NUCLEOTIDE SEQUENCE [LARGE SCALE GENOMIC DNA]</scope>
</reference>
<protein>
    <submittedName>
        <fullName evidence="1">Uncharacterized protein</fullName>
    </submittedName>
</protein>
<comment type="caution">
    <text evidence="1">The sequence shown here is derived from an EMBL/GenBank/DDBJ whole genome shotgun (WGS) entry which is preliminary data.</text>
</comment>
<dbReference type="Proteomes" id="UP001497480">
    <property type="component" value="Unassembled WGS sequence"/>
</dbReference>
<proteinExistence type="predicted"/>